<feature type="compositionally biased region" description="Low complexity" evidence="1">
    <location>
        <begin position="646"/>
        <end position="661"/>
    </location>
</feature>
<protein>
    <submittedName>
        <fullName evidence="2">RHS repeat-associated core domain-containing protein</fullName>
    </submittedName>
</protein>
<organism evidence="2 3">
    <name type="scientific">Pseudomonas putida</name>
    <name type="common">Arthrobacter siderocapsulatus</name>
    <dbReference type="NCBI Taxonomy" id="303"/>
    <lineage>
        <taxon>Bacteria</taxon>
        <taxon>Pseudomonadati</taxon>
        <taxon>Pseudomonadota</taxon>
        <taxon>Gammaproteobacteria</taxon>
        <taxon>Pseudomonadales</taxon>
        <taxon>Pseudomonadaceae</taxon>
        <taxon>Pseudomonas</taxon>
    </lineage>
</organism>
<dbReference type="Proteomes" id="UP000298551">
    <property type="component" value="Chromosome"/>
</dbReference>
<evidence type="ECO:0000256" key="1">
    <source>
        <dbReference type="SAM" id="MobiDB-lite"/>
    </source>
</evidence>
<dbReference type="EMBL" id="CP039371">
    <property type="protein sequence ID" value="QCI10929.1"/>
    <property type="molecule type" value="Genomic_DNA"/>
</dbReference>
<dbReference type="RefSeq" id="WP_136913124.1">
    <property type="nucleotide sequence ID" value="NZ_CP039371.1"/>
</dbReference>
<dbReference type="InterPro" id="IPR022385">
    <property type="entry name" value="Rhs_assc_core"/>
</dbReference>
<evidence type="ECO:0000313" key="3">
    <source>
        <dbReference type="Proteomes" id="UP000298551"/>
    </source>
</evidence>
<dbReference type="OrthoDB" id="5862074at2"/>
<dbReference type="AlphaFoldDB" id="A0A4D6X4K5"/>
<proteinExistence type="predicted"/>
<dbReference type="InterPro" id="IPR050708">
    <property type="entry name" value="T6SS_VgrG/RHS"/>
</dbReference>
<feature type="region of interest" description="Disordered" evidence="1">
    <location>
        <begin position="636"/>
        <end position="666"/>
    </location>
</feature>
<reference evidence="3" key="1">
    <citation type="submission" date="2019-04" db="EMBL/GenBank/DDBJ databases">
        <title>Genome sequence of Pseudomonas putida 1290, an auxin catabolizing strain.</title>
        <authorList>
            <person name="Laird T.S."/>
            <person name="Leveau J.H.J."/>
        </authorList>
    </citation>
    <scope>NUCLEOTIDE SEQUENCE [LARGE SCALE GENOMIC DNA]</scope>
    <source>
        <strain evidence="3">1290</strain>
    </source>
</reference>
<evidence type="ECO:0000313" key="2">
    <source>
        <dbReference type="EMBL" id="QCI10929.1"/>
    </source>
</evidence>
<name>A0A4D6X4K5_PSEPU</name>
<accession>A0A4D6X4K5</accession>
<dbReference type="PANTHER" id="PTHR32305:SF15">
    <property type="entry name" value="PROTEIN RHSA-RELATED"/>
    <property type="match status" value="1"/>
</dbReference>
<gene>
    <name evidence="2" type="ORF">E6B08_05700</name>
</gene>
<dbReference type="Gene3D" id="2.180.10.10">
    <property type="entry name" value="RHS repeat-associated core"/>
    <property type="match status" value="1"/>
</dbReference>
<dbReference type="NCBIfam" id="TIGR03696">
    <property type="entry name" value="Rhs_assc_core"/>
    <property type="match status" value="1"/>
</dbReference>
<dbReference type="PANTHER" id="PTHR32305">
    <property type="match status" value="1"/>
</dbReference>
<sequence>MTGRPLNLVLGRQRFDGLGRQLRVESGGRATQHLYRPGQLQATANLLADGQRIAFSYEPALDNAITRIQPEGEADHQFTYDPNLGLIASTSGPLGTQTITYSPSGKPIHDSWAIDGTTHTTYWRYSLTGRSLGFIDAEGADHQRLYDDFGRLQQCATGSVLTRIHYDEFSRPTCYLTHDTHNGNRLEQRLVYDHLGREHMRTCHVTLACGTERTVKQSLVFTDLDQVARRVWDDGARNGVETFGYDVCGRLHTYTASPEIAPLDPFGNRVIEQVFTFNRLDGYEQVISTYADGSSDTATFHYDNPADPSQPTRIEHSHTSWPCEITLQYDACGRLVGDSLGRRMRWDAQGRLSKVDYQGATCQYGYSPSGELSDRIVDGVLTRSFHSAGQLTHERCGDDVVRIVTDAGQLFALGRLSAGVRQGNTTLLGCDAQGSVLVEADEALRLRQYTAHGAEPDQPHALSTPYGYTGERREPLTGWYIPAGYRPYDPLLMMFLAPDSESPFGRGGINAYAYCGGDPVNRVDPDGHSWWKWLVAGIGLVLGAVATVASFGAAAPAFAAVAAGGIGALTASGAASITAATLGAVSLGTGIASTIMEAVDKDSKAASVLGWISLGTGLAGSAVEIGPRLAHASHKASRLVGRTARKAGGSSGKSAGPSAGRQPAQRIGDSSVLFEAKPGNHDVVFHENFLGTGTAAFETHGHPFSSKLMNGQGRYRSALKVALNDIEPQLRQVNYPQGKELILLACEGGSSGAAQKVATALQRPVRGYAQPIYTTHPQFSQSLRVTNHARHSNLPTESIGFWERLKGAKGPFVDRSDRRFATSSLYFP</sequence>